<accession>A0A183AM78</accession>
<dbReference type="EMBL" id="UZAN01045479">
    <property type="protein sequence ID" value="VDP82696.1"/>
    <property type="molecule type" value="Genomic_DNA"/>
</dbReference>
<name>A0A183AM78_9TREM</name>
<gene>
    <name evidence="1" type="ORF">ECPE_LOCUS8063</name>
</gene>
<evidence type="ECO:0000313" key="1">
    <source>
        <dbReference type="EMBL" id="VDP82696.1"/>
    </source>
</evidence>
<protein>
    <submittedName>
        <fullName evidence="3">RGS domain-containing protein</fullName>
    </submittedName>
</protein>
<reference evidence="1 2" key="2">
    <citation type="submission" date="2018-11" db="EMBL/GenBank/DDBJ databases">
        <authorList>
            <consortium name="Pathogen Informatics"/>
        </authorList>
    </citation>
    <scope>NUCLEOTIDE SEQUENCE [LARGE SCALE GENOMIC DNA]</scope>
    <source>
        <strain evidence="1 2">Egypt</strain>
    </source>
</reference>
<proteinExistence type="predicted"/>
<dbReference type="InterPro" id="IPR005312">
    <property type="entry name" value="DUF1759"/>
</dbReference>
<dbReference type="PANTHER" id="PTHR47331">
    <property type="entry name" value="PHD-TYPE DOMAIN-CONTAINING PROTEIN"/>
    <property type="match status" value="1"/>
</dbReference>
<dbReference type="AlphaFoldDB" id="A0A183AM78"/>
<evidence type="ECO:0000313" key="3">
    <source>
        <dbReference type="WBParaSite" id="ECPE_0000808501-mRNA-1"/>
    </source>
</evidence>
<dbReference type="WBParaSite" id="ECPE_0000808501-mRNA-1">
    <property type="protein sequence ID" value="ECPE_0000808501-mRNA-1"/>
    <property type="gene ID" value="ECPE_0000808501"/>
</dbReference>
<dbReference type="OrthoDB" id="6283219at2759"/>
<evidence type="ECO:0000313" key="2">
    <source>
        <dbReference type="Proteomes" id="UP000272942"/>
    </source>
</evidence>
<keyword evidence="2" id="KW-1185">Reference proteome</keyword>
<dbReference type="Pfam" id="PF03564">
    <property type="entry name" value="DUF1759"/>
    <property type="match status" value="1"/>
</dbReference>
<sequence length="152" mass="17587">MLHTDLRKKDIQKFRGDPLKYWSFMRCFSTSVDCLPMEDDAKLVYLIQFCEVLAKEAIEDLVILDGQEGYKRAKETLKKRFGQNHVIAGALINRITDGAPILINDNLSLLTMAQQMRVCEATLTQLNYESDMNAYRTLKCIVRRLPRTLQLK</sequence>
<organism evidence="3">
    <name type="scientific">Echinostoma caproni</name>
    <dbReference type="NCBI Taxonomy" id="27848"/>
    <lineage>
        <taxon>Eukaryota</taxon>
        <taxon>Metazoa</taxon>
        <taxon>Spiralia</taxon>
        <taxon>Lophotrochozoa</taxon>
        <taxon>Platyhelminthes</taxon>
        <taxon>Trematoda</taxon>
        <taxon>Digenea</taxon>
        <taxon>Plagiorchiida</taxon>
        <taxon>Echinostomata</taxon>
        <taxon>Echinostomatoidea</taxon>
        <taxon>Echinostomatidae</taxon>
        <taxon>Echinostoma</taxon>
    </lineage>
</organism>
<reference evidence="3" key="1">
    <citation type="submission" date="2016-06" db="UniProtKB">
        <authorList>
            <consortium name="WormBaseParasite"/>
        </authorList>
    </citation>
    <scope>IDENTIFICATION</scope>
</reference>
<dbReference type="Proteomes" id="UP000272942">
    <property type="component" value="Unassembled WGS sequence"/>
</dbReference>